<accession>A0ABN2D3H9</accession>
<evidence type="ECO:0000313" key="2">
    <source>
        <dbReference type="Proteomes" id="UP001501705"/>
    </source>
</evidence>
<evidence type="ECO:0008006" key="3">
    <source>
        <dbReference type="Google" id="ProtNLM"/>
    </source>
</evidence>
<dbReference type="EMBL" id="BAAAPH010000007">
    <property type="protein sequence ID" value="GAA1569341.1"/>
    <property type="molecule type" value="Genomic_DNA"/>
</dbReference>
<gene>
    <name evidence="1" type="ORF">GCM10009804_27240</name>
</gene>
<sequence length="55" mass="6116">MDMRAIVLDGPVAPEELRIRTAPVPEPADGWVRIKVEAFGLNRSEHHLRAGLRDG</sequence>
<dbReference type="InterPro" id="IPR011032">
    <property type="entry name" value="GroES-like_sf"/>
</dbReference>
<proteinExistence type="predicted"/>
<dbReference type="Proteomes" id="UP001501705">
    <property type="component" value="Unassembled WGS sequence"/>
</dbReference>
<protein>
    <recommendedName>
        <fullName evidence="3">Oxidoreductase</fullName>
    </recommendedName>
</protein>
<organism evidence="1 2">
    <name type="scientific">Kribbella hippodromi</name>
    <dbReference type="NCBI Taxonomy" id="434347"/>
    <lineage>
        <taxon>Bacteria</taxon>
        <taxon>Bacillati</taxon>
        <taxon>Actinomycetota</taxon>
        <taxon>Actinomycetes</taxon>
        <taxon>Propionibacteriales</taxon>
        <taxon>Kribbellaceae</taxon>
        <taxon>Kribbella</taxon>
    </lineage>
</organism>
<name>A0ABN2D3H9_9ACTN</name>
<dbReference type="Gene3D" id="3.90.180.10">
    <property type="entry name" value="Medium-chain alcohol dehydrogenases, catalytic domain"/>
    <property type="match status" value="1"/>
</dbReference>
<dbReference type="RefSeq" id="WP_344233824.1">
    <property type="nucleotide sequence ID" value="NZ_BAAAPH010000007.1"/>
</dbReference>
<dbReference type="SUPFAM" id="SSF50129">
    <property type="entry name" value="GroES-like"/>
    <property type="match status" value="1"/>
</dbReference>
<evidence type="ECO:0000313" key="1">
    <source>
        <dbReference type="EMBL" id="GAA1569341.1"/>
    </source>
</evidence>
<reference evidence="1 2" key="1">
    <citation type="journal article" date="2019" name="Int. J. Syst. Evol. Microbiol.">
        <title>The Global Catalogue of Microorganisms (GCM) 10K type strain sequencing project: providing services to taxonomists for standard genome sequencing and annotation.</title>
        <authorList>
            <consortium name="The Broad Institute Genomics Platform"/>
            <consortium name="The Broad Institute Genome Sequencing Center for Infectious Disease"/>
            <person name="Wu L."/>
            <person name="Ma J."/>
        </authorList>
    </citation>
    <scope>NUCLEOTIDE SEQUENCE [LARGE SCALE GENOMIC DNA]</scope>
    <source>
        <strain evidence="1 2">JCM 15572</strain>
    </source>
</reference>
<comment type="caution">
    <text evidence="1">The sequence shown here is derived from an EMBL/GenBank/DDBJ whole genome shotgun (WGS) entry which is preliminary data.</text>
</comment>
<keyword evidence="2" id="KW-1185">Reference proteome</keyword>